<evidence type="ECO:0000256" key="17">
    <source>
        <dbReference type="ARBA" id="ARBA00023157"/>
    </source>
</evidence>
<comment type="subcellular location">
    <subcellularLocation>
        <location evidence="2">Cytoplasm</location>
    </subcellularLocation>
</comment>
<dbReference type="OrthoDB" id="504170at2759"/>
<feature type="domain" description="Ig-like" evidence="24">
    <location>
        <begin position="2810"/>
        <end position="2901"/>
    </location>
</feature>
<evidence type="ECO:0000256" key="16">
    <source>
        <dbReference type="ARBA" id="ARBA00022860"/>
    </source>
</evidence>
<dbReference type="GO" id="GO:0005516">
    <property type="term" value="F:calmodulin binding"/>
    <property type="evidence" value="ECO:0007669"/>
    <property type="project" value="UniProtKB-KW"/>
</dbReference>
<evidence type="ECO:0000259" key="25">
    <source>
        <dbReference type="PROSITE" id="PS50853"/>
    </source>
</evidence>
<accession>A0A813VIZ3</accession>
<feature type="domain" description="Ig-like" evidence="24">
    <location>
        <begin position="1419"/>
        <end position="1509"/>
    </location>
</feature>
<feature type="domain" description="Ig-like" evidence="24">
    <location>
        <begin position="1327"/>
        <end position="1404"/>
    </location>
</feature>
<evidence type="ECO:0000256" key="11">
    <source>
        <dbReference type="ARBA" id="ARBA00022741"/>
    </source>
</evidence>
<dbReference type="FunFam" id="2.60.40.10:FF:000003">
    <property type="entry name" value="Titin isoform E"/>
    <property type="match status" value="4"/>
</dbReference>
<sequence length="4883" mass="547472">MSDKAPRITVKPSLKQLDNGNKLEFNCEIEANPKPDIKWFKENVQINETERIKSRIESKGNNLYNIYLEIDNLTSDDSGQFKVTAKNRLGEVSAAIALNFAAETAQKSLQDGIAPNFTQKPAIKSDADGKRLCFECKIKAQPEPEIFWFRDNVPIANKGRYLFYCDKLPDDMYFACLEVDDVNMDDAGKYKVQAKNSLGESNASITLNFDSEDSGQASSPGGGKPVFVQKPFIRQLEDKIFFECKLTADPVPTFTWYLDNTVLNNPAKYKKRILSEGTTHTLILEINNLSARDSGDFKVVAKNRHGEADSNIKLNIESKRNAKLPDGIAPHFISKPLVNQTAEYLLIQLELEANPTPSASWYLDSKDLNDVDSRFVTKTEKISADKYLLSLEIKNPKNTDAGLYKCNVVNELGECVANIFLQFEGNQAGLNKGDQLPPSIIAKPKIIKDEAKRTVRIEVRIRAKPEAQITWLKEKTSLKNDKKYKIESKKESDNVYLLTLEISDFTSADGGLYKVQAKNESGQSNANIHLNVEVQEDKPVFLGQPRIIKENKNQRIVFEVDCGSKDKPQVTWTKDGKAIKNEGRYLIDIDDSQVNIFVIILEIDNIVAQDAGKYKCTAKNAKGENSIIIEFNLEPEEKKPEEKKVEEKKPEEKKVEEKKPEEKKPEEKKPEPKKPEEKKPEEKKPEEKKVEAKKSTTDVPAAFKEKPKDQVGLDGDRITVTCKVIGVPKPEITWYKNKQVIRKSKDLNMEFNGETAKLTINDAYTEDSGDYSCEVWNEISSQTSSFKITIKEKKGKPKRVRQKPKTEEPKTEEELRKEKRKSDAKKPSAEQQPAETQTPQPPQSNITPIYEEEGPKRPPKVPPPSSSDSNSSAPGSRKTSQPAIKLDVIDETGARVSHRKSSVIAPSVRKVMPKLEPHGENKAPVFIEKPENKVIMEGATDFIEAVVDGNPFPQVSWIRGNRDLFEGPKFEFECDKTTGVVGLTVKKAKSDDESKYTLRISNQFGEERATFSLFVKSTKDDAVDFRNLLKHREHAKNKLDAEGGEKVDLKHHGEKNDDEFEDDNGPKSSSSRRNSQIDARRPSMKHVEKPDNTLKVRRDSNSRRTSLAELIPDWPVLSKSKRTIKRPVLKKSVKSHEPEKFVKTLQDKHAHEEDGSVSFECTFCKNNGKLRWYKNKQEIFHGFKYHVETEGANYRLVINKLNPEDEGKYICKVNEVETFAYLTVTPAKPKFEFLKKLPAKMEVFRTKHTVLECFVNHDECVPKWYKNGKLIKPDDKRYKTSQEKLSGRCTLRISKNIKDDEGEYSCVIDDGEKEVEKTSCYLYVEEPAFKFTKRLPQQVEANEYCNGELECEIEDPDAECDWYFEGKKIDPVEDADKYEIVINDTKRKLIVKKSNAKDRGRYECKCGVVTTGTELFVRPALKFVKELKDMEGVEEDTIELSVEVTKPDQKCRWIRNGRNINPNEERFAGRYVIISDGMNHKLTIKNVSLKDAGEFIVHVDELSSKCNLTIKECEKLPRVDLKAIPKVIKVKAGKDADIEIPFTSFPIPTVQWRKNGEPVDPKRGLSKHDDKKANLKIEKTQRGDSGKYELVLKNNKGEVVIPIELDVIDKPATPEGPLKIGDVTKETAILSWQPPKDDGGAPIEKYIIEKMDVARGEWSPAETVSGVVNQVKLTKLTPKKEYKFRVRAVNKEGESPNLETSTGTVAKNPFDEPSAPGSIDILDWDADRIELEWKAPENDGGAPIEKYLIEKREKGLKTPWVKAAEVNFPTTKTAVTGLSEGKEYEFRVIALNKAGPGEPSEVSRSQIAKPRFVAPRIDKLSLKPVTVKAGQTINVEANFIAEPQPTGAWSIEGKEIVQDDRTSFTLGAKNTKVVITNAKRSDTGKYTIKLTNSSGSDTASVEVCVLSAPGRPNGPIEVKDVKKDSATITWKKPDDDGGKEIGSYIVEKRDKKTDKWERVSDFVQGNSFTVPKLKEGHDYDFRVIAENQNGLSEPLETLSSTQAKNPFDAPGAPGKLECLSRSYNHIEIGWKKPSNDGGAPIKGYIVERREKDGKKWNRINKDLNKETSFFDDKVLSGKEYEYRVLAVNEGGEGEPSTSPLVVPAKPEKEKPKFDRSVLFGQTKEIRIKAGEPIDIELPIVGAPVPEVSWFKDNAPTPLHNNQNGVELASNEKSTKFYKPRAQRSDTGNYEVKLKNTEGEDVLPVKIIVLDKPAQCEGPLECVDSTKSSVTLQWKPPKDDGGSELSGYVIEKCPEGSDNWEKVPGIFIQPKATIKHLDEGKSFKFRVRAENIHGEGEPLETTKAIIVKPPYDPPSPPSQPEIADFNFNFIRLKWRQPEKDGGNPLTGYIVEMKEQNSDEWIQCNSFPVKLPEYTCSNVTEGNTYEFRVKGVNDAGAGLPSKSSKAQKAEAPITVAAQMDQPKVDGITKDSVSLSWKKPLDDGGSKITAIVVEKKNPDGQWEEVLEIPPKDNHVVLKEVKEGEECQFRIRAKNAAGLSNPSKPTDVITVQEQPAKPSFEITHVKDIVVKSGQNYEIHVPFKAYPLPNAEWTINDNEIKIESERIEIQTLENVACFVNHKAKRQDAGLYRLNLRNREGGASITLKVNVLDHPGKPGGPLEILNLDAESCVLAWKAPEDDGGNEITNYIVEKKEVGTDKWVKVSPNCLDNSCAVKGLEEGKEYEFRVTAENLHGLSDALTTPEPVTAKWPYNPPGSTGTPTCSDHTENSITLTWSKPRNDGGTPVTGYVVEKKEKGTDKWVPVSDRVTENEFTIKGLQNGKEYEFRVAASNKAGTGKWSNTEAPIEARPPDCAPKAFGFFNGSKDLVVKAGETLKITVPFQGSPRPTAIWSKVGEELKESERTKYSINQQEAELTTEKATLKDSGVYNCTLKNDFGQEKISIKVTVLDKPESPEGPLEVSEVKTDSVTLSWKPPKDNGGTPITNYVIEKFDTKKNEWQKVSSFCRAPQYEVIGLEEGRPYKFRVSAENAQGVSIPLETSTNVVPKNPFSLPDAPKELKLVNQSSETAVLTWEPPAQDGGAKITGYNLEMNECGSDDWFPVNDSLIRGTSFTVENLKPNIGYNFRIKAKNPVGWSAPSKQELTVVLKPEFVKPEAPGAPSVTKVGKKTAELTWTAPLKDGGAKINGYIVEKKQVNSDYWSRAHSYLISDTNCVVSELIDNADYEFRVRAVNKAGESEPSSTTGRVKITEFPDGTKPEFIKKLVDAEGSIGGQVSYRVEFEGKPAPTAKWFKNGIEVSQGNKYEIISEQFSSILTIKHLADNENNHPVKCVISNPLGKESSEALIKVIAIPKLEREPGDQTVGLDETLKVKIPIVGKGPFNVALKKDGEEVPADSADHYKVSELDGTVTFTIPSTQRDDTGKYEIAISNDSGTVTVPFKVKVKAPPGEPQGPLEVTDISKTSCTLLWKAPLDDGGNRVTHYIVEKRDCSKAKDNWIPYTDQCKDTFCTLQGLNENAEYEFRVLAVNQNGTSKPLVTTQSFVIKLPFGVPEAPSEPEINEIGNDFVTLTWNKPTSDNGGAITGYWVEKKDKQSDKWIKCNLNPIQTTSCNIPNLIENKEYEFRVFAENEAGLSKPSLGSKVVKIKDPHAAQIPEFSAKLRDTEAVEGKVAYFECQITGQPAPSVSFFRGSRELFESTKYKISQDGDKYILAIHNVTLDDEDEYSVKAKNKGGSRMSRANLTVKAAPKIKLPERYKTTVMFEKDEQVTIKIPFTGNPQPTATWFKGNDEIKDSSNYTCEISHHYVTLKLNKPSNSQSGDYKLKLTNSLGTDTCEIKIIIADVPEPPRFLIVESVHDESVSISWKAPENDGGSQITNYIVERLDYAYTIKLNEQEVKPITELWTRCSMTKRTHFTDETVRSMHKYQYRVIAQNLQGRSQPCEPTQVITTPAPENSNRAKKWYEDETGKRRRGKDGFAPSDYDKCVHDLWSRGQPEPADLKIGSVYDYYDIFEEIGSGAFGVVHRAVEKRTGRSFAAKFIPTPSPAEKSTVRKECDIMNQLIHPKLLNLHDIFDEADEMVLITEFLSGGELFEKIADPNYKMTEPEAKKYIRQILEGLQHMHDNNIVHLDIKPENIIFETKNSPNVKLVDFGLACKLDPDEIVKISSGTVEFAAPEIVEHDSVGFSTDMWAVGVLTYVILSGLSPFGGIDDEQTAENIKRCEIKFPSDAFGGISQNGIDFIQNLLVKNKAGRLNVYEALEHPWLNDSAENDRQIPSSKYDQIRSRIKDKYSTWPEPNPALGRMANFSSLRKLRPKEYKIYNSYFDRRDATPRFVIKPKNQQVKEGQNATFNCIILASSPPVVSWYQSGQEIKTTTKYWKRYNRNSYALEIRRCTLDDKGEYIVKAINSYGEREYNVFLNVEALPKHTLIETVRETRQKRVVQEMEFDLWKEPDEKATFTFKLRPRLIQVGINVKLLCCLAGKPTPKVQWFKNSTPISDKDHRYNIDHSAGVCTLEIPACSLSDAGTYFCRAENALGSDETSCHVQIEECKYNPPKALLKEQGLEAPSPRQSVVRGPKNEAPKFERKFPNHQLVSVGDIVSLRASYSGLPQPSIEWLKNGEPINSALIRTSDFDTCLTINSVVLGDEGEYSCKLTNSVGIEITKCQIEIEKPKTEVKKPIRTTTPREVKPKKLPTPEPIKEPSPQPQPQPEVPVVVEQPQQQQQEPEVVVKQPNQNKFGFLKHLKSQNLQEGEPLVLEAEVFGKEPLEFVWLRNGKEIPENPDFLKEKKDNLHRLIVSEIFPEDSGVFSLELFSELAQKSILSSCSVVVKAADEPELDPKFVEFPQSISVDEGSSVSLKCSLDGTKPISLKWFKNNELLTESNRVLIKSDEPNGNYELNIPTCLATDSGDYHATASNSNGEVIAAFSLIVSYDE</sequence>
<keyword evidence="17" id="KW-1015">Disulfide bond</keyword>
<feature type="compositionally biased region" description="Low complexity" evidence="22">
    <location>
        <begin position="829"/>
        <end position="838"/>
    </location>
</feature>
<feature type="domain" description="Ig-like" evidence="24">
    <location>
        <begin position="115"/>
        <end position="208"/>
    </location>
</feature>
<dbReference type="GO" id="GO:0031672">
    <property type="term" value="C:A band"/>
    <property type="evidence" value="ECO:0007669"/>
    <property type="project" value="UniProtKB-ARBA"/>
</dbReference>
<feature type="compositionally biased region" description="Low complexity" evidence="22">
    <location>
        <begin position="866"/>
        <end position="876"/>
    </location>
</feature>
<dbReference type="FunFam" id="3.30.200.20:FF:000249">
    <property type="entry name" value="twitchin isoform X2"/>
    <property type="match status" value="1"/>
</dbReference>
<dbReference type="InterPro" id="IPR003961">
    <property type="entry name" value="FN3_dom"/>
</dbReference>
<evidence type="ECO:0000256" key="1">
    <source>
        <dbReference type="ARBA" id="ARBA00001946"/>
    </source>
</evidence>
<dbReference type="InterPro" id="IPR036179">
    <property type="entry name" value="Ig-like_dom_sf"/>
</dbReference>
<evidence type="ECO:0000256" key="9">
    <source>
        <dbReference type="ARBA" id="ARBA00022723"/>
    </source>
</evidence>
<organism evidence="26 27">
    <name type="scientific">Brachionus calyciflorus</name>
    <dbReference type="NCBI Taxonomy" id="104777"/>
    <lineage>
        <taxon>Eukaryota</taxon>
        <taxon>Metazoa</taxon>
        <taxon>Spiralia</taxon>
        <taxon>Gnathifera</taxon>
        <taxon>Rotifera</taxon>
        <taxon>Eurotatoria</taxon>
        <taxon>Monogononta</taxon>
        <taxon>Pseudotrocha</taxon>
        <taxon>Ploima</taxon>
        <taxon>Brachionidae</taxon>
        <taxon>Brachionus</taxon>
    </lineage>
</organism>
<evidence type="ECO:0000256" key="19">
    <source>
        <dbReference type="ARBA" id="ARBA00047899"/>
    </source>
</evidence>
<dbReference type="InterPro" id="IPR036116">
    <property type="entry name" value="FN3_sf"/>
</dbReference>
<feature type="region of interest" description="Disordered" evidence="22">
    <location>
        <begin position="638"/>
        <end position="711"/>
    </location>
</feature>
<evidence type="ECO:0000259" key="23">
    <source>
        <dbReference type="PROSITE" id="PS50011"/>
    </source>
</evidence>
<keyword evidence="6" id="KW-0723">Serine/threonine-protein kinase</keyword>
<dbReference type="Pfam" id="PF00069">
    <property type="entry name" value="Pkinase"/>
    <property type="match status" value="1"/>
</dbReference>
<keyword evidence="10" id="KW-0677">Repeat</keyword>
<evidence type="ECO:0000256" key="6">
    <source>
        <dbReference type="ARBA" id="ARBA00022527"/>
    </source>
</evidence>
<feature type="domain" description="Ig-like" evidence="24">
    <location>
        <begin position="6"/>
        <end position="99"/>
    </location>
</feature>
<dbReference type="SMART" id="SM00220">
    <property type="entry name" value="S_TKc"/>
    <property type="match status" value="1"/>
</dbReference>
<comment type="similarity">
    <text evidence="3">Belongs to the protein kinase superfamily. CAMK Ser/Thr protein kinase family.</text>
</comment>
<evidence type="ECO:0000256" key="15">
    <source>
        <dbReference type="ARBA" id="ARBA00022842"/>
    </source>
</evidence>
<keyword evidence="9" id="KW-0479">Metal-binding</keyword>
<dbReference type="PROSITE" id="PS00107">
    <property type="entry name" value="PROTEIN_KINASE_ATP"/>
    <property type="match status" value="1"/>
</dbReference>
<comment type="cofactor">
    <cofactor evidence="1">
        <name>Mg(2+)</name>
        <dbReference type="ChEBI" id="CHEBI:18420"/>
    </cofactor>
</comment>
<dbReference type="InterPro" id="IPR050964">
    <property type="entry name" value="Striated_Muscle_Regulatory"/>
</dbReference>
<evidence type="ECO:0000256" key="14">
    <source>
        <dbReference type="ARBA" id="ARBA00022840"/>
    </source>
</evidence>
<dbReference type="FunFam" id="2.60.40.10:FF:000107">
    <property type="entry name" value="Myosin, light chain kinase a"/>
    <property type="match status" value="4"/>
</dbReference>
<dbReference type="GO" id="GO:0050793">
    <property type="term" value="P:regulation of developmental process"/>
    <property type="evidence" value="ECO:0007669"/>
    <property type="project" value="UniProtKB-ARBA"/>
</dbReference>
<dbReference type="PROSITE" id="PS50853">
    <property type="entry name" value="FN3"/>
    <property type="match status" value="15"/>
</dbReference>
<feature type="domain" description="Fibronectin type-III" evidence="25">
    <location>
        <begin position="3505"/>
        <end position="3600"/>
    </location>
</feature>
<keyword evidence="27" id="KW-1185">Reference proteome</keyword>
<dbReference type="FunFam" id="1.10.510.10:FF:000321">
    <property type="entry name" value="Bent, isoform C"/>
    <property type="match status" value="1"/>
</dbReference>
<dbReference type="FunFam" id="2.60.40.10:FF:000056">
    <property type="entry name" value="twitchin isoform X4"/>
    <property type="match status" value="4"/>
</dbReference>
<feature type="domain" description="Ig-like" evidence="24">
    <location>
        <begin position="1815"/>
        <end position="1904"/>
    </location>
</feature>
<evidence type="ECO:0000256" key="3">
    <source>
        <dbReference type="ARBA" id="ARBA00006692"/>
    </source>
</evidence>
<dbReference type="FunFam" id="2.60.40.10:FF:000032">
    <property type="entry name" value="palladin isoform X1"/>
    <property type="match status" value="2"/>
</dbReference>
<feature type="domain" description="Ig-like" evidence="24">
    <location>
        <begin position="1138"/>
        <end position="1223"/>
    </location>
</feature>
<dbReference type="GO" id="GO:0004674">
    <property type="term" value="F:protein serine/threonine kinase activity"/>
    <property type="evidence" value="ECO:0007669"/>
    <property type="project" value="UniProtKB-KW"/>
</dbReference>
<feature type="domain" description="Fibronectin type-III" evidence="25">
    <location>
        <begin position="2315"/>
        <end position="2409"/>
    </location>
</feature>
<feature type="domain" description="Ig-like" evidence="24">
    <location>
        <begin position="700"/>
        <end position="789"/>
    </location>
</feature>
<dbReference type="InterPro" id="IPR003598">
    <property type="entry name" value="Ig_sub2"/>
</dbReference>
<dbReference type="FunFam" id="2.60.40.10:FF:000147">
    <property type="entry name" value="Myosin light chain kinase"/>
    <property type="match status" value="1"/>
</dbReference>
<dbReference type="EC" id="2.7.11.1" evidence="4"/>
<feature type="domain" description="Fibronectin type-III" evidence="25">
    <location>
        <begin position="2416"/>
        <end position="2510"/>
    </location>
</feature>
<keyword evidence="11 21" id="KW-0547">Nucleotide-binding</keyword>
<evidence type="ECO:0000256" key="8">
    <source>
        <dbReference type="ARBA" id="ARBA00022679"/>
    </source>
</evidence>
<feature type="domain" description="Ig-like" evidence="24">
    <location>
        <begin position="4531"/>
        <end position="4612"/>
    </location>
</feature>
<feature type="domain" description="Ig-like" evidence="24">
    <location>
        <begin position="438"/>
        <end position="531"/>
    </location>
</feature>
<dbReference type="CDD" id="cd00096">
    <property type="entry name" value="Ig"/>
    <property type="match status" value="3"/>
</dbReference>
<feature type="compositionally biased region" description="Pro residues" evidence="22">
    <location>
        <begin position="4642"/>
        <end position="4660"/>
    </location>
</feature>
<feature type="domain" description="Ig-like" evidence="24">
    <location>
        <begin position="4675"/>
        <end position="4758"/>
    </location>
</feature>
<keyword evidence="18" id="KW-0393">Immunoglobulin domain</keyword>
<dbReference type="GO" id="GO:0005524">
    <property type="term" value="F:ATP binding"/>
    <property type="evidence" value="ECO:0007669"/>
    <property type="project" value="UniProtKB-UniRule"/>
</dbReference>
<comment type="catalytic activity">
    <reaction evidence="19">
        <text>L-threonyl-[protein] + ATP = O-phospho-L-threonyl-[protein] + ADP + H(+)</text>
        <dbReference type="Rhea" id="RHEA:46608"/>
        <dbReference type="Rhea" id="RHEA-COMP:11060"/>
        <dbReference type="Rhea" id="RHEA-COMP:11605"/>
        <dbReference type="ChEBI" id="CHEBI:15378"/>
        <dbReference type="ChEBI" id="CHEBI:30013"/>
        <dbReference type="ChEBI" id="CHEBI:30616"/>
        <dbReference type="ChEBI" id="CHEBI:61977"/>
        <dbReference type="ChEBI" id="CHEBI:456216"/>
        <dbReference type="EC" id="2.7.11.1"/>
    </reaction>
</comment>
<evidence type="ECO:0000256" key="4">
    <source>
        <dbReference type="ARBA" id="ARBA00012513"/>
    </source>
</evidence>
<feature type="domain" description="Ig-like" evidence="24">
    <location>
        <begin position="539"/>
        <end position="634"/>
    </location>
</feature>
<feature type="region of interest" description="Disordered" evidence="22">
    <location>
        <begin position="1693"/>
        <end position="1716"/>
    </location>
</feature>
<evidence type="ECO:0000256" key="5">
    <source>
        <dbReference type="ARBA" id="ARBA00022490"/>
    </source>
</evidence>
<comment type="caution">
    <text evidence="26">The sequence shown here is derived from an EMBL/GenBank/DDBJ whole genome shotgun (WGS) entry which is preliminary data.</text>
</comment>
<feature type="domain" description="Fibronectin type-III" evidence="25">
    <location>
        <begin position="2712"/>
        <end position="2806"/>
    </location>
</feature>
<dbReference type="Gene3D" id="2.60.40.10">
    <property type="entry name" value="Immunoglobulins"/>
    <property type="match status" value="41"/>
</dbReference>
<dbReference type="FunFam" id="2.60.40.10:FF:000051">
    <property type="entry name" value="Uncharacterized protein, isoform J"/>
    <property type="match status" value="1"/>
</dbReference>
<keyword evidence="12" id="KW-0418">Kinase</keyword>
<evidence type="ECO:0000256" key="18">
    <source>
        <dbReference type="ARBA" id="ARBA00023319"/>
    </source>
</evidence>
<keyword evidence="5" id="KW-0963">Cytoplasm</keyword>
<feature type="domain" description="Fibronectin type-III" evidence="25">
    <location>
        <begin position="1715"/>
        <end position="1810"/>
    </location>
</feature>
<dbReference type="Pfam" id="PF00041">
    <property type="entry name" value="fn3"/>
    <property type="match status" value="15"/>
</dbReference>
<feature type="compositionally biased region" description="Basic and acidic residues" evidence="22">
    <location>
        <begin position="1036"/>
        <end position="1055"/>
    </location>
</feature>
<feature type="compositionally biased region" description="Basic and acidic residues" evidence="22">
    <location>
        <begin position="4625"/>
        <end position="4639"/>
    </location>
</feature>
<feature type="domain" description="Protein kinase" evidence="23">
    <location>
        <begin position="3959"/>
        <end position="4214"/>
    </location>
</feature>
<reference evidence="26" key="1">
    <citation type="submission" date="2021-02" db="EMBL/GenBank/DDBJ databases">
        <authorList>
            <person name="Nowell W R."/>
        </authorList>
    </citation>
    <scope>NUCLEOTIDE SEQUENCE</scope>
    <source>
        <strain evidence="26">Ploen Becks lab</strain>
    </source>
</reference>
<feature type="domain" description="Fibronectin type-III" evidence="25">
    <location>
        <begin position="2612"/>
        <end position="2706"/>
    </location>
</feature>
<dbReference type="PANTHER" id="PTHR13817">
    <property type="entry name" value="TITIN"/>
    <property type="match status" value="1"/>
</dbReference>
<comment type="catalytic activity">
    <reaction evidence="20">
        <text>L-seryl-[protein] + ATP = O-phospho-L-seryl-[protein] + ADP + H(+)</text>
        <dbReference type="Rhea" id="RHEA:17989"/>
        <dbReference type="Rhea" id="RHEA-COMP:9863"/>
        <dbReference type="Rhea" id="RHEA-COMP:11604"/>
        <dbReference type="ChEBI" id="CHEBI:15378"/>
        <dbReference type="ChEBI" id="CHEBI:29999"/>
        <dbReference type="ChEBI" id="CHEBI:30616"/>
        <dbReference type="ChEBI" id="CHEBI:83421"/>
        <dbReference type="ChEBI" id="CHEBI:456216"/>
        <dbReference type="EC" id="2.7.11.1"/>
    </reaction>
</comment>
<feature type="domain" description="Ig-like" evidence="24">
    <location>
        <begin position="4281"/>
        <end position="4369"/>
    </location>
</feature>
<feature type="compositionally biased region" description="Basic and acidic residues" evidence="22">
    <location>
        <begin position="1078"/>
        <end position="1102"/>
    </location>
</feature>
<feature type="domain" description="Fibronectin type-III" evidence="25">
    <location>
        <begin position="1912"/>
        <end position="2006"/>
    </location>
</feature>
<dbReference type="Gene3D" id="3.30.200.20">
    <property type="entry name" value="Phosphorylase Kinase, domain 1"/>
    <property type="match status" value="1"/>
</dbReference>
<feature type="domain" description="Ig-like" evidence="24">
    <location>
        <begin position="1517"/>
        <end position="1606"/>
    </location>
</feature>
<feature type="domain" description="Ig-like" evidence="24">
    <location>
        <begin position="4402"/>
        <end position="4495"/>
    </location>
</feature>
<evidence type="ECO:0000313" key="27">
    <source>
        <dbReference type="Proteomes" id="UP000663879"/>
    </source>
</evidence>
<dbReference type="Gene3D" id="1.10.510.10">
    <property type="entry name" value="Transferase(Phosphotransferase) domain 1"/>
    <property type="match status" value="1"/>
</dbReference>
<feature type="domain" description="Fibronectin type-III" evidence="25">
    <location>
        <begin position="1614"/>
        <end position="1709"/>
    </location>
</feature>
<feature type="compositionally biased region" description="Basic and acidic residues" evidence="22">
    <location>
        <begin position="638"/>
        <end position="696"/>
    </location>
</feature>
<proteinExistence type="inferred from homology"/>
<feature type="compositionally biased region" description="Low complexity" evidence="22">
    <location>
        <begin position="4661"/>
        <end position="4673"/>
    </location>
</feature>
<evidence type="ECO:0000256" key="7">
    <source>
        <dbReference type="ARBA" id="ARBA00022553"/>
    </source>
</evidence>
<dbReference type="EMBL" id="CAJNOC010001225">
    <property type="protein sequence ID" value="CAF0846347.1"/>
    <property type="molecule type" value="Genomic_DNA"/>
</dbReference>
<feature type="compositionally biased region" description="Polar residues" evidence="22">
    <location>
        <begin position="1066"/>
        <end position="1077"/>
    </location>
</feature>
<feature type="domain" description="Fibronectin type-III" evidence="25">
    <location>
        <begin position="3797"/>
        <end position="3903"/>
    </location>
</feature>
<dbReference type="InterPro" id="IPR007110">
    <property type="entry name" value="Ig-like_dom"/>
</dbReference>
<dbReference type="Pfam" id="PF07679">
    <property type="entry name" value="I-set"/>
    <property type="match status" value="26"/>
</dbReference>
<dbReference type="Proteomes" id="UP000663879">
    <property type="component" value="Unassembled WGS sequence"/>
</dbReference>
<feature type="domain" description="Ig-like" evidence="24">
    <location>
        <begin position="1229"/>
        <end position="1316"/>
    </location>
</feature>
<feature type="region of interest" description="Disordered" evidence="22">
    <location>
        <begin position="1036"/>
        <end position="1102"/>
    </location>
</feature>
<evidence type="ECO:0000259" key="24">
    <source>
        <dbReference type="PROSITE" id="PS50835"/>
    </source>
</evidence>
<dbReference type="FunFam" id="2.60.40.10:FF:000127">
    <property type="entry name" value="titin isoform X1"/>
    <property type="match status" value="5"/>
</dbReference>
<dbReference type="PROSITE" id="PS50835">
    <property type="entry name" value="IG_LIKE"/>
    <property type="match status" value="22"/>
</dbReference>
<dbReference type="InterPro" id="IPR003599">
    <property type="entry name" value="Ig_sub"/>
</dbReference>
<feature type="domain" description="Ig-like" evidence="24">
    <location>
        <begin position="225"/>
        <end position="315"/>
    </location>
</feature>
<feature type="domain" description="Fibronectin type-III" evidence="25">
    <location>
        <begin position="3110"/>
        <end position="3206"/>
    </location>
</feature>
<dbReference type="PROSITE" id="PS50011">
    <property type="entry name" value="PROTEIN_KINASE_DOM"/>
    <property type="match status" value="1"/>
</dbReference>
<feature type="compositionally biased region" description="Basic and acidic residues" evidence="22">
    <location>
        <begin position="804"/>
        <end position="828"/>
    </location>
</feature>
<protein>
    <recommendedName>
        <fullName evidence="4">non-specific serine/threonine protein kinase</fullName>
        <ecNumber evidence="4">2.7.11.1</ecNumber>
    </recommendedName>
</protein>
<dbReference type="InterPro" id="IPR013783">
    <property type="entry name" value="Ig-like_fold"/>
</dbReference>
<dbReference type="SMART" id="SM00060">
    <property type="entry name" value="FN3"/>
    <property type="match status" value="15"/>
</dbReference>
<dbReference type="InterPro" id="IPR008271">
    <property type="entry name" value="Ser/Thr_kinase_AS"/>
</dbReference>
<dbReference type="PRINTS" id="PR00014">
    <property type="entry name" value="FNTYPEIII"/>
</dbReference>
<evidence type="ECO:0000313" key="26">
    <source>
        <dbReference type="EMBL" id="CAF0846347.1"/>
    </source>
</evidence>
<dbReference type="FunFam" id="2.60.40.10:FF:000031">
    <property type="entry name" value="Myosin-binding protein C, slow type"/>
    <property type="match status" value="5"/>
</dbReference>
<keyword evidence="15" id="KW-0460">Magnesium</keyword>
<keyword evidence="16" id="KW-0112">Calmodulin-binding</keyword>
<evidence type="ECO:0000256" key="20">
    <source>
        <dbReference type="ARBA" id="ARBA00048679"/>
    </source>
</evidence>
<feature type="domain" description="Fibronectin type-III" evidence="25">
    <location>
        <begin position="2215"/>
        <end position="2309"/>
    </location>
</feature>
<keyword evidence="14 21" id="KW-0067">ATP-binding</keyword>
<dbReference type="SUPFAM" id="SSF49265">
    <property type="entry name" value="Fibronectin type III"/>
    <property type="match status" value="9"/>
</dbReference>
<keyword evidence="13" id="KW-0106">Calcium</keyword>
<dbReference type="PROSITE" id="PS00108">
    <property type="entry name" value="PROTEIN_KINASE_ST"/>
    <property type="match status" value="1"/>
</dbReference>
<name>A0A813VIZ3_9BILA</name>
<feature type="region of interest" description="Disordered" evidence="22">
    <location>
        <begin position="784"/>
        <end position="901"/>
    </location>
</feature>
<dbReference type="CDD" id="cd00063">
    <property type="entry name" value="FN3"/>
    <property type="match status" value="15"/>
</dbReference>
<dbReference type="SUPFAM" id="SSF48726">
    <property type="entry name" value="Immunoglobulin"/>
    <property type="match status" value="26"/>
</dbReference>
<evidence type="ECO:0000256" key="13">
    <source>
        <dbReference type="ARBA" id="ARBA00022837"/>
    </source>
</evidence>
<feature type="domain" description="Fibronectin type-III" evidence="25">
    <location>
        <begin position="3009"/>
        <end position="3104"/>
    </location>
</feature>
<dbReference type="InterPro" id="IPR017441">
    <property type="entry name" value="Protein_kinase_ATP_BS"/>
</dbReference>
<dbReference type="SMART" id="SM00409">
    <property type="entry name" value="IG"/>
    <property type="match status" value="25"/>
</dbReference>
<feature type="domain" description="Ig-like" evidence="24">
    <location>
        <begin position="3211"/>
        <end position="3300"/>
    </location>
</feature>
<feature type="region of interest" description="Disordered" evidence="22">
    <location>
        <begin position="4625"/>
        <end position="4673"/>
    </location>
</feature>
<dbReference type="InterPro" id="IPR013098">
    <property type="entry name" value="Ig_I-set"/>
</dbReference>
<evidence type="ECO:0000256" key="2">
    <source>
        <dbReference type="ARBA" id="ARBA00004496"/>
    </source>
</evidence>
<feature type="domain" description="Fibronectin type-III" evidence="25">
    <location>
        <begin position="2012"/>
        <end position="2107"/>
    </location>
</feature>
<feature type="domain" description="Ig-like" evidence="24">
    <location>
        <begin position="2111"/>
        <end position="2207"/>
    </location>
</feature>
<dbReference type="InterPro" id="IPR000719">
    <property type="entry name" value="Prot_kinase_dom"/>
</dbReference>
<dbReference type="GO" id="GO:0051239">
    <property type="term" value="P:regulation of multicellular organismal process"/>
    <property type="evidence" value="ECO:0007669"/>
    <property type="project" value="UniProtKB-ARBA"/>
</dbReference>
<evidence type="ECO:0000256" key="12">
    <source>
        <dbReference type="ARBA" id="ARBA00022777"/>
    </source>
</evidence>
<keyword evidence="8" id="KW-0808">Transferase</keyword>
<dbReference type="InterPro" id="IPR011009">
    <property type="entry name" value="Kinase-like_dom_sf"/>
</dbReference>
<feature type="domain" description="Ig-like" evidence="24">
    <location>
        <begin position="924"/>
        <end position="1012"/>
    </location>
</feature>
<feature type="domain" description="Ig-like" evidence="24">
    <location>
        <begin position="4788"/>
        <end position="4880"/>
    </location>
</feature>
<dbReference type="SMART" id="SM00408">
    <property type="entry name" value="IGc2"/>
    <property type="match status" value="20"/>
</dbReference>
<feature type="domain" description="Ig-like" evidence="24">
    <location>
        <begin position="3606"/>
        <end position="3694"/>
    </location>
</feature>
<gene>
    <name evidence="26" type="ORF">OXX778_LOCUS8719</name>
</gene>
<evidence type="ECO:0000256" key="22">
    <source>
        <dbReference type="SAM" id="MobiDB-lite"/>
    </source>
</evidence>
<dbReference type="PANTHER" id="PTHR13817:SF151">
    <property type="entry name" value="TITIN"/>
    <property type="match status" value="1"/>
</dbReference>
<dbReference type="FunFam" id="2.60.40.10:FF:000097">
    <property type="entry name" value="Bent, isoform F"/>
    <property type="match status" value="3"/>
</dbReference>
<dbReference type="SUPFAM" id="SSF56112">
    <property type="entry name" value="Protein kinase-like (PK-like)"/>
    <property type="match status" value="1"/>
</dbReference>
<evidence type="ECO:0000256" key="10">
    <source>
        <dbReference type="ARBA" id="ARBA00022737"/>
    </source>
</evidence>
<feature type="domain" description="Fibronectin type-III" evidence="25">
    <location>
        <begin position="2909"/>
        <end position="3002"/>
    </location>
</feature>
<evidence type="ECO:0000256" key="21">
    <source>
        <dbReference type="PROSITE-ProRule" id="PRU10141"/>
    </source>
</evidence>
<feature type="domain" description="Fibronectin type-III" evidence="25">
    <location>
        <begin position="3399"/>
        <end position="3499"/>
    </location>
</feature>
<dbReference type="GO" id="GO:0046872">
    <property type="term" value="F:metal ion binding"/>
    <property type="evidence" value="ECO:0007669"/>
    <property type="project" value="UniProtKB-KW"/>
</dbReference>
<keyword evidence="7" id="KW-0597">Phosphoprotein</keyword>
<feature type="binding site" evidence="21">
    <location>
        <position position="3988"/>
    </location>
    <ligand>
        <name>ATP</name>
        <dbReference type="ChEBI" id="CHEBI:30616"/>
    </ligand>
</feature>
<feature type="compositionally biased region" description="Basic residues" evidence="22">
    <location>
        <begin position="793"/>
        <end position="803"/>
    </location>
</feature>